<reference evidence="1" key="1">
    <citation type="submission" date="2021-06" db="EMBL/GenBank/DDBJ databases">
        <authorList>
            <person name="Hodson N. C."/>
            <person name="Mongue J. A."/>
            <person name="Jaron S. K."/>
        </authorList>
    </citation>
    <scope>NUCLEOTIDE SEQUENCE</scope>
</reference>
<dbReference type="Proteomes" id="UP000708208">
    <property type="component" value="Unassembled WGS sequence"/>
</dbReference>
<organism evidence="1 2">
    <name type="scientific">Allacma fusca</name>
    <dbReference type="NCBI Taxonomy" id="39272"/>
    <lineage>
        <taxon>Eukaryota</taxon>
        <taxon>Metazoa</taxon>
        <taxon>Ecdysozoa</taxon>
        <taxon>Arthropoda</taxon>
        <taxon>Hexapoda</taxon>
        <taxon>Collembola</taxon>
        <taxon>Symphypleona</taxon>
        <taxon>Sminthuridae</taxon>
        <taxon>Allacma</taxon>
    </lineage>
</organism>
<keyword evidence="2" id="KW-1185">Reference proteome</keyword>
<feature type="non-terminal residue" evidence="1">
    <location>
        <position position="1"/>
    </location>
</feature>
<sequence>PPQRVVVVDERGSDLNSDLIGPYNEGSSLRLTCVSTGGNVNT</sequence>
<proteinExistence type="predicted"/>
<evidence type="ECO:0000313" key="2">
    <source>
        <dbReference type="Proteomes" id="UP000708208"/>
    </source>
</evidence>
<dbReference type="EMBL" id="CAJVCH010017528">
    <property type="protein sequence ID" value="CAG7683851.1"/>
    <property type="molecule type" value="Genomic_DNA"/>
</dbReference>
<evidence type="ECO:0000313" key="1">
    <source>
        <dbReference type="EMBL" id="CAG7683851.1"/>
    </source>
</evidence>
<protein>
    <submittedName>
        <fullName evidence="1">Uncharacterized protein</fullName>
    </submittedName>
</protein>
<dbReference type="AlphaFoldDB" id="A0A8J2JG24"/>
<gene>
    <name evidence="1" type="ORF">AFUS01_LOCUS2984</name>
</gene>
<name>A0A8J2JG24_9HEXA</name>
<accession>A0A8J2JG24</accession>
<comment type="caution">
    <text evidence="1">The sequence shown here is derived from an EMBL/GenBank/DDBJ whole genome shotgun (WGS) entry which is preliminary data.</text>
</comment>
<dbReference type="OrthoDB" id="8825892at2759"/>